<dbReference type="Gene3D" id="3.20.20.450">
    <property type="entry name" value="EAL domain"/>
    <property type="match status" value="1"/>
</dbReference>
<dbReference type="SUPFAM" id="SSF55785">
    <property type="entry name" value="PYP-like sensor domain (PAS domain)"/>
    <property type="match status" value="1"/>
</dbReference>
<sequence>MRSLRTRLGFRANVAGEGTACDVERAHRLISYSEKFEARWFWETDADGRLTYLSEAVSDQIETFGINPIGTPIEKIFRLDEVDAQHLRSLKFHIVSRTSFSEYPIRAKKGLHESWWSISGRPWFDLDGNYQGFVGSGTDLTKARKQEATIRRLAVTDSLTGLANRQRMQDHLEALLRSEGRNSSDCSLMIIDLDGFKGVNDTLGHPVGDALLIRVAERLSSVVGESGVVGRLGGDEFQILLPGHRTEKGLSDLACQTIKIISEPYLINGSTVNINCSIGIASSDIHSNPDNIVRNADLALYSAKKEGRGKFFFFDEKMLLTAKWRKRLEDDLRNAVNKDQLKLMFQPIVEANSETIKGFEALLRWDHPQEGSISPSEFIPIAEESGLIQQIGDWVIRTAVDVIRSLPSDLRVAVNVSPIQFSNPALLTTVANAISFAQIDPSRLELELTESVFLEDSAKLQKIFKSLKALGVRLALDDFGTGYSSLSYLKEAPFDKIKIDQSFVKGAVDPRSRNSAIIAAIVSLSNALGMETTAEGLEHQDEIRLIKRLGCTQIQGFVYGGALDIDELLPELQAGVRRMRPIGPRRSRRPRTTFIKPASMNINEGQASVLIRNISENGALLEYNHFSEGMVGVNIRLDFVGIDGTLATIRWVAQGQAGVEFHETIALNSIF</sequence>
<evidence type="ECO:0000313" key="3">
    <source>
        <dbReference type="EMBL" id="MDC8754740.1"/>
    </source>
</evidence>
<evidence type="ECO:0000313" key="4">
    <source>
        <dbReference type="Proteomes" id="UP001216558"/>
    </source>
</evidence>
<dbReference type="InterPro" id="IPR043128">
    <property type="entry name" value="Rev_trsase/Diguanyl_cyclase"/>
</dbReference>
<dbReference type="PANTHER" id="PTHR44757">
    <property type="entry name" value="DIGUANYLATE CYCLASE DGCP"/>
    <property type="match status" value="1"/>
</dbReference>
<dbReference type="Pfam" id="PF00990">
    <property type="entry name" value="GGDEF"/>
    <property type="match status" value="1"/>
</dbReference>
<dbReference type="EMBL" id="JAQQXQ010000006">
    <property type="protein sequence ID" value="MDC8754740.1"/>
    <property type="molecule type" value="Genomic_DNA"/>
</dbReference>
<dbReference type="SUPFAM" id="SSF141371">
    <property type="entry name" value="PilZ domain-like"/>
    <property type="match status" value="1"/>
</dbReference>
<dbReference type="RefSeq" id="WP_273677896.1">
    <property type="nucleotide sequence ID" value="NZ_JAQQXQ010000006.1"/>
</dbReference>
<evidence type="ECO:0000259" key="1">
    <source>
        <dbReference type="PROSITE" id="PS50883"/>
    </source>
</evidence>
<dbReference type="SMART" id="SM00267">
    <property type="entry name" value="GGDEF"/>
    <property type="match status" value="1"/>
</dbReference>
<dbReference type="PROSITE" id="PS50887">
    <property type="entry name" value="GGDEF"/>
    <property type="match status" value="1"/>
</dbReference>
<organism evidence="3 4">
    <name type="scientific">Erythrobacter fulvus</name>
    <dbReference type="NCBI Taxonomy" id="2987523"/>
    <lineage>
        <taxon>Bacteria</taxon>
        <taxon>Pseudomonadati</taxon>
        <taxon>Pseudomonadota</taxon>
        <taxon>Alphaproteobacteria</taxon>
        <taxon>Sphingomonadales</taxon>
        <taxon>Erythrobacteraceae</taxon>
        <taxon>Erythrobacter/Porphyrobacter group</taxon>
        <taxon>Erythrobacter</taxon>
    </lineage>
</organism>
<dbReference type="Proteomes" id="UP001216558">
    <property type="component" value="Unassembled WGS sequence"/>
</dbReference>
<dbReference type="InterPro" id="IPR001633">
    <property type="entry name" value="EAL_dom"/>
</dbReference>
<keyword evidence="4" id="KW-1185">Reference proteome</keyword>
<dbReference type="PROSITE" id="PS50883">
    <property type="entry name" value="EAL"/>
    <property type="match status" value="1"/>
</dbReference>
<name>A0ABT5JQR5_9SPHN</name>
<dbReference type="NCBIfam" id="TIGR00254">
    <property type="entry name" value="GGDEF"/>
    <property type="match status" value="1"/>
</dbReference>
<reference evidence="3 4" key="1">
    <citation type="submission" date="2022-10" db="EMBL/GenBank/DDBJ databases">
        <title>Erythrobacter sp. sf7 Genome sequencing.</title>
        <authorList>
            <person name="Park S."/>
        </authorList>
    </citation>
    <scope>NUCLEOTIDE SEQUENCE [LARGE SCALE GENOMIC DNA]</scope>
    <source>
        <strain evidence="4">sf7</strain>
    </source>
</reference>
<dbReference type="Gene3D" id="3.30.450.20">
    <property type="entry name" value="PAS domain"/>
    <property type="match status" value="1"/>
</dbReference>
<dbReference type="CDD" id="cd01949">
    <property type="entry name" value="GGDEF"/>
    <property type="match status" value="1"/>
</dbReference>
<dbReference type="PANTHER" id="PTHR44757:SF2">
    <property type="entry name" value="BIOFILM ARCHITECTURE MAINTENANCE PROTEIN MBAA"/>
    <property type="match status" value="1"/>
</dbReference>
<protein>
    <submittedName>
        <fullName evidence="3">EAL domain-containing protein</fullName>
    </submittedName>
</protein>
<feature type="domain" description="EAL" evidence="1">
    <location>
        <begin position="325"/>
        <end position="576"/>
    </location>
</feature>
<dbReference type="SUPFAM" id="SSF141868">
    <property type="entry name" value="EAL domain-like"/>
    <property type="match status" value="1"/>
</dbReference>
<gene>
    <name evidence="3" type="ORF">OIK40_08810</name>
</gene>
<dbReference type="CDD" id="cd01948">
    <property type="entry name" value="EAL"/>
    <property type="match status" value="1"/>
</dbReference>
<evidence type="ECO:0000259" key="2">
    <source>
        <dbReference type="PROSITE" id="PS50887"/>
    </source>
</evidence>
<dbReference type="InterPro" id="IPR035919">
    <property type="entry name" value="EAL_sf"/>
</dbReference>
<proteinExistence type="predicted"/>
<accession>A0ABT5JQR5</accession>
<comment type="caution">
    <text evidence="3">The sequence shown here is derived from an EMBL/GenBank/DDBJ whole genome shotgun (WGS) entry which is preliminary data.</text>
</comment>
<dbReference type="InterPro" id="IPR029787">
    <property type="entry name" value="Nucleotide_cyclase"/>
</dbReference>
<dbReference type="Gene3D" id="3.30.70.270">
    <property type="match status" value="1"/>
</dbReference>
<dbReference type="InterPro" id="IPR052155">
    <property type="entry name" value="Biofilm_reg_signaling"/>
</dbReference>
<dbReference type="InterPro" id="IPR035965">
    <property type="entry name" value="PAS-like_dom_sf"/>
</dbReference>
<dbReference type="Pfam" id="PF00563">
    <property type="entry name" value="EAL"/>
    <property type="match status" value="1"/>
</dbReference>
<feature type="domain" description="GGDEF" evidence="2">
    <location>
        <begin position="184"/>
        <end position="316"/>
    </location>
</feature>
<dbReference type="SUPFAM" id="SSF55073">
    <property type="entry name" value="Nucleotide cyclase"/>
    <property type="match status" value="1"/>
</dbReference>
<dbReference type="InterPro" id="IPR000160">
    <property type="entry name" value="GGDEF_dom"/>
</dbReference>
<dbReference type="SMART" id="SM00052">
    <property type="entry name" value="EAL"/>
    <property type="match status" value="1"/>
</dbReference>